<dbReference type="Proteomes" id="UP000007813">
    <property type="component" value="Unassembled WGS sequence"/>
</dbReference>
<accession>J3EX25</accession>
<reference evidence="1 2" key="1">
    <citation type="journal article" date="2012" name="J. Bacteriol.">
        <title>Draft Genome Sequence of the Extremely Halophilic Archaeon Halogranum salarium B-1T.</title>
        <authorList>
            <person name="Kim K.K."/>
            <person name="Lee K.C."/>
            <person name="Lee J.S."/>
        </authorList>
    </citation>
    <scope>NUCLEOTIDE SEQUENCE [LARGE SCALE GENOMIC DNA]</scope>
    <source>
        <strain evidence="1 2">B-1</strain>
    </source>
</reference>
<dbReference type="OrthoDB" id="287497at2157"/>
<protein>
    <recommendedName>
        <fullName evidence="3">TfoX N-terminal domain-containing protein</fullName>
    </recommendedName>
</protein>
<dbReference type="EMBL" id="ALJD01000004">
    <property type="protein sequence ID" value="EJN59572.1"/>
    <property type="molecule type" value="Genomic_DNA"/>
</dbReference>
<evidence type="ECO:0000313" key="1">
    <source>
        <dbReference type="EMBL" id="EJN59572.1"/>
    </source>
</evidence>
<name>J3EX25_9EURY</name>
<evidence type="ECO:0008006" key="3">
    <source>
        <dbReference type="Google" id="ProtNLM"/>
    </source>
</evidence>
<evidence type="ECO:0000313" key="2">
    <source>
        <dbReference type="Proteomes" id="UP000007813"/>
    </source>
</evidence>
<organism evidence="1 2">
    <name type="scientific">Halogranum salarium B-1</name>
    <dbReference type="NCBI Taxonomy" id="1210908"/>
    <lineage>
        <taxon>Archaea</taxon>
        <taxon>Methanobacteriati</taxon>
        <taxon>Methanobacteriota</taxon>
        <taxon>Stenosarchaea group</taxon>
        <taxon>Halobacteria</taxon>
        <taxon>Halobacteriales</taxon>
        <taxon>Haloferacaceae</taxon>
    </lineage>
</organism>
<proteinExistence type="predicted"/>
<comment type="caution">
    <text evidence="1">The sequence shown here is derived from an EMBL/GenBank/DDBJ whole genome shotgun (WGS) entry which is preliminary data.</text>
</comment>
<gene>
    <name evidence="1" type="ORF">HSB1_17300</name>
</gene>
<dbReference type="eggNOG" id="ENOG502N61V">
    <property type="taxonomic scope" value="Archaea"/>
</dbReference>
<dbReference type="AlphaFoldDB" id="J3EX25"/>
<dbReference type="RefSeq" id="WP_009366808.1">
    <property type="nucleotide sequence ID" value="NZ_ALJD01000004.1"/>
</dbReference>
<sequence>MQEWPDAVGSFSTVRDAFEREVLAWPAVSSHTMFGCPSYLADGELFAVLSDQGLSLTRLPDDDRRVLAATHRVFPFIANGRAVASWTTVAVTPDELDAMFPVVKKSYDAALAA</sequence>